<keyword evidence="1" id="KW-0812">Transmembrane</keyword>
<evidence type="ECO:0000313" key="3">
    <source>
        <dbReference type="Proteomes" id="UP000055045"/>
    </source>
</evidence>
<keyword evidence="3" id="KW-1185">Reference proteome</keyword>
<evidence type="ECO:0000313" key="2">
    <source>
        <dbReference type="EMBL" id="KUM57191.1"/>
    </source>
</evidence>
<sequence>MPVPRDFIINAFFACKRRTRELLYPVSFAFLGLTRLHWSSSLTLTFSFFLPLYLALIAAPFLLLWPPPTTAHLLSARRTAPFSLPEMQIDPTPWSF</sequence>
<reference evidence="2 3" key="1">
    <citation type="submission" date="2015-10" db="EMBL/GenBank/DDBJ databases">
        <title>Genome sequencing of Penicillium freii.</title>
        <authorList>
            <person name="Nguyen H.D."/>
            <person name="Visagie C.M."/>
            <person name="Seifert K.A."/>
        </authorList>
    </citation>
    <scope>NUCLEOTIDE SEQUENCE [LARGE SCALE GENOMIC DNA]</scope>
    <source>
        <strain evidence="2 3">DAOM 242723</strain>
    </source>
</reference>
<protein>
    <submittedName>
        <fullName evidence="2">Uncharacterized protein</fullName>
    </submittedName>
</protein>
<name>A0A101MAU3_PENFR</name>
<feature type="transmembrane region" description="Helical" evidence="1">
    <location>
        <begin position="21"/>
        <end position="38"/>
    </location>
</feature>
<evidence type="ECO:0000256" key="1">
    <source>
        <dbReference type="SAM" id="Phobius"/>
    </source>
</evidence>
<dbReference type="Proteomes" id="UP000055045">
    <property type="component" value="Unassembled WGS sequence"/>
</dbReference>
<accession>A0A101MAU3</accession>
<dbReference type="EMBL" id="LLXE01000390">
    <property type="protein sequence ID" value="KUM57191.1"/>
    <property type="molecule type" value="Genomic_DNA"/>
</dbReference>
<keyword evidence="1" id="KW-0472">Membrane</keyword>
<feature type="transmembrane region" description="Helical" evidence="1">
    <location>
        <begin position="44"/>
        <end position="65"/>
    </location>
</feature>
<proteinExistence type="predicted"/>
<dbReference type="AlphaFoldDB" id="A0A101MAU3"/>
<keyword evidence="1" id="KW-1133">Transmembrane helix</keyword>
<comment type="caution">
    <text evidence="2">The sequence shown here is derived from an EMBL/GenBank/DDBJ whole genome shotgun (WGS) entry which is preliminary data.</text>
</comment>
<gene>
    <name evidence="2" type="ORF">ACN42_g10000</name>
</gene>
<organism evidence="2 3">
    <name type="scientific">Penicillium freii</name>
    <dbReference type="NCBI Taxonomy" id="48697"/>
    <lineage>
        <taxon>Eukaryota</taxon>
        <taxon>Fungi</taxon>
        <taxon>Dikarya</taxon>
        <taxon>Ascomycota</taxon>
        <taxon>Pezizomycotina</taxon>
        <taxon>Eurotiomycetes</taxon>
        <taxon>Eurotiomycetidae</taxon>
        <taxon>Eurotiales</taxon>
        <taxon>Aspergillaceae</taxon>
        <taxon>Penicillium</taxon>
    </lineage>
</organism>